<dbReference type="PANTHER" id="PTHR44329">
    <property type="entry name" value="SERINE/THREONINE-PROTEIN KINASE TNNI3K-RELATED"/>
    <property type="match status" value="1"/>
</dbReference>
<dbReference type="PROSITE" id="PS50011">
    <property type="entry name" value="PROTEIN_KINASE_DOM"/>
    <property type="match status" value="1"/>
</dbReference>
<dbReference type="InterPro" id="IPR001245">
    <property type="entry name" value="Ser-Thr/Tyr_kinase_cat_dom"/>
</dbReference>
<name>A0ABP0VYH3_9BRYO</name>
<evidence type="ECO:0000313" key="3">
    <source>
        <dbReference type="Proteomes" id="UP001497444"/>
    </source>
</evidence>
<reference evidence="2" key="1">
    <citation type="submission" date="2024-02" db="EMBL/GenBank/DDBJ databases">
        <authorList>
            <consortium name="ELIXIR-Norway"/>
            <consortium name="Elixir Norway"/>
        </authorList>
    </citation>
    <scope>NUCLEOTIDE SEQUENCE</scope>
</reference>
<sequence length="241" mass="27237">MDSKRDRKLGAPENKFPVFLRGKKSFPSSVPQSARLQRLRRGAARRKPEVIGPRVLVGLHLGTTHSSYAYAHPFKPSTIVTCYDYWPGEDLKRDATPTAIYYKPEVADFGLAKAKLKSSTATKQTKDIGTTPYRAPELYTQEEEIAKENYPLKADVYSYGITCAEILTGKIPFPGTQYKRTELLQVIRQGERPPLPLNCPTLLANLITRCWDTDPWDHFLYASVHTMVHILVCNGLMCIYS</sequence>
<dbReference type="Pfam" id="PF07714">
    <property type="entry name" value="PK_Tyr_Ser-Thr"/>
    <property type="match status" value="1"/>
</dbReference>
<dbReference type="InterPro" id="IPR000719">
    <property type="entry name" value="Prot_kinase_dom"/>
</dbReference>
<dbReference type="EMBL" id="OZ020106">
    <property type="protein sequence ID" value="CAK9258402.1"/>
    <property type="molecule type" value="Genomic_DNA"/>
</dbReference>
<evidence type="ECO:0000259" key="1">
    <source>
        <dbReference type="PROSITE" id="PS50011"/>
    </source>
</evidence>
<feature type="domain" description="Protein kinase" evidence="1">
    <location>
        <begin position="1"/>
        <end position="232"/>
    </location>
</feature>
<gene>
    <name evidence="2" type="ORF">CSSPJE1EN1_LOCUS3880</name>
</gene>
<accession>A0ABP0VYH3</accession>
<dbReference type="Proteomes" id="UP001497444">
    <property type="component" value="Chromosome 11"/>
</dbReference>
<evidence type="ECO:0000313" key="2">
    <source>
        <dbReference type="EMBL" id="CAK9258402.1"/>
    </source>
</evidence>
<dbReference type="SUPFAM" id="SSF56112">
    <property type="entry name" value="Protein kinase-like (PK-like)"/>
    <property type="match status" value="1"/>
</dbReference>
<organism evidence="2 3">
    <name type="scientific">Sphagnum jensenii</name>
    <dbReference type="NCBI Taxonomy" id="128206"/>
    <lineage>
        <taxon>Eukaryota</taxon>
        <taxon>Viridiplantae</taxon>
        <taxon>Streptophyta</taxon>
        <taxon>Embryophyta</taxon>
        <taxon>Bryophyta</taxon>
        <taxon>Sphagnophytina</taxon>
        <taxon>Sphagnopsida</taxon>
        <taxon>Sphagnales</taxon>
        <taxon>Sphagnaceae</taxon>
        <taxon>Sphagnum</taxon>
    </lineage>
</organism>
<dbReference type="Gene3D" id="1.10.510.10">
    <property type="entry name" value="Transferase(Phosphotransferase) domain 1"/>
    <property type="match status" value="1"/>
</dbReference>
<dbReference type="InterPro" id="IPR011009">
    <property type="entry name" value="Kinase-like_dom_sf"/>
</dbReference>
<proteinExistence type="predicted"/>
<protein>
    <recommendedName>
        <fullName evidence="1">Protein kinase domain-containing protein</fullName>
    </recommendedName>
</protein>
<keyword evidence="3" id="KW-1185">Reference proteome</keyword>
<dbReference type="PANTHER" id="PTHR44329:SF260">
    <property type="entry name" value="PROTEIN KINASE DOMAIN-CONTAINING PROTEIN"/>
    <property type="match status" value="1"/>
</dbReference>
<dbReference type="InterPro" id="IPR051681">
    <property type="entry name" value="Ser/Thr_Kinases-Pseudokinases"/>
</dbReference>